<evidence type="ECO:0000313" key="2">
    <source>
        <dbReference type="EMBL" id="MFC4057163.1"/>
    </source>
</evidence>
<dbReference type="InterPro" id="IPR032716">
    <property type="entry name" value="ACC_epsilon"/>
</dbReference>
<gene>
    <name evidence="2" type="ORF">ACFOWE_02590</name>
</gene>
<dbReference type="Proteomes" id="UP001595850">
    <property type="component" value="Unassembled WGS sequence"/>
</dbReference>
<sequence length="65" mass="6921">MSQRQVNVVRGNPTTEEIEALETAIAVLLARGAGGPATPRAGRPRLLRRPPVASQAGWRTSTWSG</sequence>
<keyword evidence="3" id="KW-1185">Reference proteome</keyword>
<feature type="region of interest" description="Disordered" evidence="1">
    <location>
        <begin position="33"/>
        <end position="65"/>
    </location>
</feature>
<proteinExistence type="predicted"/>
<evidence type="ECO:0000256" key="1">
    <source>
        <dbReference type="SAM" id="MobiDB-lite"/>
    </source>
</evidence>
<dbReference type="Pfam" id="PF13822">
    <property type="entry name" value="ACC_epsilon"/>
    <property type="match status" value="1"/>
</dbReference>
<dbReference type="RefSeq" id="WP_377285115.1">
    <property type="nucleotide sequence ID" value="NZ_JBHSBM010000008.1"/>
</dbReference>
<dbReference type="EMBL" id="JBHSBM010000008">
    <property type="protein sequence ID" value="MFC4057163.1"/>
    <property type="molecule type" value="Genomic_DNA"/>
</dbReference>
<organism evidence="2 3">
    <name type="scientific">Planomonospora corallina</name>
    <dbReference type="NCBI Taxonomy" id="1806052"/>
    <lineage>
        <taxon>Bacteria</taxon>
        <taxon>Bacillati</taxon>
        <taxon>Actinomycetota</taxon>
        <taxon>Actinomycetes</taxon>
        <taxon>Streptosporangiales</taxon>
        <taxon>Streptosporangiaceae</taxon>
        <taxon>Planomonospora</taxon>
    </lineage>
</organism>
<reference evidence="3" key="1">
    <citation type="journal article" date="2019" name="Int. J. Syst. Evol. Microbiol.">
        <title>The Global Catalogue of Microorganisms (GCM) 10K type strain sequencing project: providing services to taxonomists for standard genome sequencing and annotation.</title>
        <authorList>
            <consortium name="The Broad Institute Genomics Platform"/>
            <consortium name="The Broad Institute Genome Sequencing Center for Infectious Disease"/>
            <person name="Wu L."/>
            <person name="Ma J."/>
        </authorList>
    </citation>
    <scope>NUCLEOTIDE SEQUENCE [LARGE SCALE GENOMIC DNA]</scope>
    <source>
        <strain evidence="3">TBRC 4489</strain>
    </source>
</reference>
<name>A0ABV8I453_9ACTN</name>
<protein>
    <submittedName>
        <fullName evidence="2">Acyl-CoA carboxylase subunit epsilon</fullName>
    </submittedName>
</protein>
<comment type="caution">
    <text evidence="2">The sequence shown here is derived from an EMBL/GenBank/DDBJ whole genome shotgun (WGS) entry which is preliminary data.</text>
</comment>
<accession>A0ABV8I453</accession>
<evidence type="ECO:0000313" key="3">
    <source>
        <dbReference type="Proteomes" id="UP001595850"/>
    </source>
</evidence>